<dbReference type="Pfam" id="PF19976">
    <property type="entry name" value="GAAD"/>
    <property type="match status" value="1"/>
</dbReference>
<dbReference type="RefSeq" id="WP_082832755.1">
    <property type="nucleotide sequence ID" value="NZ_JPWJ01000014.1"/>
</dbReference>
<feature type="domain" description="Calcineurin-like phosphoesterase" evidence="5">
    <location>
        <begin position="26"/>
        <end position="273"/>
    </location>
</feature>
<dbReference type="InterPro" id="IPR050884">
    <property type="entry name" value="CNP_phosphodiesterase-III"/>
</dbReference>
<dbReference type="InterPro" id="IPR045533">
    <property type="entry name" value="GAAD"/>
</dbReference>
<reference evidence="7 8" key="1">
    <citation type="submission" date="2014-07" db="EMBL/GenBank/DDBJ databases">
        <title>Draft genome sequence of Thalassospira xiamenensis IB13.</title>
        <authorList>
            <person name="Lai Q."/>
            <person name="Shao Z."/>
        </authorList>
    </citation>
    <scope>NUCLEOTIDE SEQUENCE [LARGE SCALE GENOMIC DNA]</scope>
    <source>
        <strain evidence="7 8">IB13</strain>
    </source>
</reference>
<dbReference type="PANTHER" id="PTHR42988:SF2">
    <property type="entry name" value="CYCLIC NUCLEOTIDE PHOSPHODIESTERASE CBUA0032-RELATED"/>
    <property type="match status" value="1"/>
</dbReference>
<comment type="caution">
    <text evidence="7">The sequence shown here is derived from an EMBL/GenBank/DDBJ whole genome shotgun (WGS) entry which is preliminary data.</text>
</comment>
<keyword evidence="3" id="KW-0408">Iron</keyword>
<dbReference type="Proteomes" id="UP000252266">
    <property type="component" value="Unassembled WGS sequence"/>
</dbReference>
<dbReference type="Gene3D" id="3.60.21.10">
    <property type="match status" value="1"/>
</dbReference>
<evidence type="ECO:0000259" key="5">
    <source>
        <dbReference type="Pfam" id="PF00149"/>
    </source>
</evidence>
<accession>A0A367WVT9</accession>
<name>A0A367WVT9_9PROT</name>
<dbReference type="InterPro" id="IPR004843">
    <property type="entry name" value="Calcineurin-like_PHP"/>
</dbReference>
<dbReference type="GO" id="GO:0016787">
    <property type="term" value="F:hydrolase activity"/>
    <property type="evidence" value="ECO:0007669"/>
    <property type="project" value="UniProtKB-KW"/>
</dbReference>
<evidence type="ECO:0000256" key="3">
    <source>
        <dbReference type="ARBA" id="ARBA00023004"/>
    </source>
</evidence>
<evidence type="ECO:0000256" key="1">
    <source>
        <dbReference type="ARBA" id="ARBA00022723"/>
    </source>
</evidence>
<dbReference type="AlphaFoldDB" id="A0A367WVT9"/>
<protein>
    <submittedName>
        <fullName evidence="7">Uncharacterized protein</fullName>
    </submittedName>
</protein>
<feature type="domain" description="GTPase-associated adaptor" evidence="6">
    <location>
        <begin position="398"/>
        <end position="457"/>
    </location>
</feature>
<evidence type="ECO:0000313" key="8">
    <source>
        <dbReference type="Proteomes" id="UP000252266"/>
    </source>
</evidence>
<dbReference type="EMBL" id="JPWJ01000014">
    <property type="protein sequence ID" value="RCK45508.1"/>
    <property type="molecule type" value="Genomic_DNA"/>
</dbReference>
<evidence type="ECO:0000256" key="2">
    <source>
        <dbReference type="ARBA" id="ARBA00022801"/>
    </source>
</evidence>
<organism evidence="7 8">
    <name type="scientific">Thalassospira xiamenensis</name>
    <dbReference type="NCBI Taxonomy" id="220697"/>
    <lineage>
        <taxon>Bacteria</taxon>
        <taxon>Pseudomonadati</taxon>
        <taxon>Pseudomonadota</taxon>
        <taxon>Alphaproteobacteria</taxon>
        <taxon>Rhodospirillales</taxon>
        <taxon>Thalassospiraceae</taxon>
        <taxon>Thalassospira</taxon>
    </lineage>
</organism>
<sequence length="462" mass="51891">MFLLILIFWSDNWEAFTKKLWDYLSMLLLHISDIHFKSPECLDVHQDPDRSIRTRMMRDLAEQVKEHGNVDAILIGGDVAFKAAKEEYDTAWNWIQELALSSGCSKKQIFVVPGNHDVDRSICKDQVPTQSAQTMIALARPNEREWRLKQQLEHEESGQSLLAPHAAYNDFAAPMGCQIWPDKPFWHQDLDLGNGVKLRIYGLTSTLLSGHNGKDDVKGSLYLGPRQTALDPEPNTVNLVLVHHPLDWLVDEDAVDDALSNRAALHLFGHKHRQRAVMAADYVRIGAGAINPSRHEQPYQPGYNLLNLEVSGTGQDRHIEVNLMQRRLQDAPERFVAIANMQGGDVFRASIPVPEEAPLPNLKVASPAVGEVETAIISKDLASVVSEKDAEAAMGEPNTRDLLYRFWQLTSAQRRKIAQDLNLIEEGEMRLPEPERYGRALIRAGERSLMNEVAAAVANLES</sequence>
<keyword evidence="1" id="KW-0479">Metal-binding</keyword>
<keyword evidence="2" id="KW-0378">Hydrolase</keyword>
<evidence type="ECO:0000256" key="4">
    <source>
        <dbReference type="ARBA" id="ARBA00025742"/>
    </source>
</evidence>
<dbReference type="GO" id="GO:0046872">
    <property type="term" value="F:metal ion binding"/>
    <property type="evidence" value="ECO:0007669"/>
    <property type="project" value="UniProtKB-KW"/>
</dbReference>
<evidence type="ECO:0000313" key="7">
    <source>
        <dbReference type="EMBL" id="RCK45508.1"/>
    </source>
</evidence>
<dbReference type="Pfam" id="PF00149">
    <property type="entry name" value="Metallophos"/>
    <property type="match status" value="1"/>
</dbReference>
<dbReference type="SUPFAM" id="SSF56300">
    <property type="entry name" value="Metallo-dependent phosphatases"/>
    <property type="match status" value="1"/>
</dbReference>
<comment type="similarity">
    <text evidence="4">Belongs to the cyclic nucleotide phosphodiesterase class-III family.</text>
</comment>
<dbReference type="PANTHER" id="PTHR42988">
    <property type="entry name" value="PHOSPHOHYDROLASE"/>
    <property type="match status" value="1"/>
</dbReference>
<dbReference type="InterPro" id="IPR029052">
    <property type="entry name" value="Metallo-depent_PP-like"/>
</dbReference>
<proteinExistence type="inferred from homology"/>
<gene>
    <name evidence="7" type="ORF">TH44_20805</name>
</gene>
<evidence type="ECO:0000259" key="6">
    <source>
        <dbReference type="Pfam" id="PF19976"/>
    </source>
</evidence>